<evidence type="ECO:0000256" key="6">
    <source>
        <dbReference type="ARBA" id="ARBA00023002"/>
    </source>
</evidence>
<keyword evidence="7" id="KW-0408">Iron</keyword>
<organism evidence="13 14">
    <name type="scientific">Parasphingorhabdus flavimaris</name>
    <dbReference type="NCBI Taxonomy" id="266812"/>
    <lineage>
        <taxon>Bacteria</taxon>
        <taxon>Pseudomonadati</taxon>
        <taxon>Pseudomonadota</taxon>
        <taxon>Alphaproteobacteria</taxon>
        <taxon>Sphingomonadales</taxon>
        <taxon>Sphingomonadaceae</taxon>
        <taxon>Parasphingorhabdus</taxon>
    </lineage>
</organism>
<evidence type="ECO:0000256" key="1">
    <source>
        <dbReference type="ARBA" id="ARBA00004141"/>
    </source>
</evidence>
<dbReference type="CDD" id="cd03505">
    <property type="entry name" value="Delta9-FADS-like"/>
    <property type="match status" value="1"/>
</dbReference>
<feature type="transmembrane region" description="Helical" evidence="11">
    <location>
        <begin position="42"/>
        <end position="61"/>
    </location>
</feature>
<keyword evidence="8" id="KW-0443">Lipid metabolism</keyword>
<dbReference type="PANTHER" id="PTHR11351">
    <property type="entry name" value="ACYL-COA DESATURASE"/>
    <property type="match status" value="1"/>
</dbReference>
<dbReference type="PRINTS" id="PR00075">
    <property type="entry name" value="FACDDSATRASE"/>
</dbReference>
<evidence type="ECO:0000256" key="10">
    <source>
        <dbReference type="SAM" id="MobiDB-lite"/>
    </source>
</evidence>
<comment type="similarity">
    <text evidence="2">Belongs to the fatty acid desaturase type 2 family.</text>
</comment>
<feature type="transmembrane region" description="Helical" evidence="11">
    <location>
        <begin position="194"/>
        <end position="215"/>
    </location>
</feature>
<comment type="subcellular location">
    <subcellularLocation>
        <location evidence="1">Membrane</location>
        <topology evidence="1">Multi-pass membrane protein</topology>
    </subcellularLocation>
</comment>
<keyword evidence="3 11" id="KW-0812">Transmembrane</keyword>
<evidence type="ECO:0000256" key="8">
    <source>
        <dbReference type="ARBA" id="ARBA00023098"/>
    </source>
</evidence>
<comment type="caution">
    <text evidence="13">The sequence shown here is derived from an EMBL/GenBank/DDBJ whole genome shotgun (WGS) entry which is preliminary data.</text>
</comment>
<dbReference type="InterPro" id="IPR005804">
    <property type="entry name" value="FA_desaturase_dom"/>
</dbReference>
<keyword evidence="9 11" id="KW-0472">Membrane</keyword>
<keyword evidence="14" id="KW-1185">Reference proteome</keyword>
<evidence type="ECO:0000256" key="5">
    <source>
        <dbReference type="ARBA" id="ARBA00022989"/>
    </source>
</evidence>
<evidence type="ECO:0000256" key="9">
    <source>
        <dbReference type="ARBA" id="ARBA00023136"/>
    </source>
</evidence>
<feature type="domain" description="Fatty acid desaturase" evidence="12">
    <location>
        <begin position="70"/>
        <end position="295"/>
    </location>
</feature>
<evidence type="ECO:0000256" key="11">
    <source>
        <dbReference type="SAM" id="Phobius"/>
    </source>
</evidence>
<dbReference type="Pfam" id="PF00487">
    <property type="entry name" value="FA_desaturase"/>
    <property type="match status" value="1"/>
</dbReference>
<keyword evidence="6" id="KW-0560">Oxidoreductase</keyword>
<feature type="region of interest" description="Disordered" evidence="10">
    <location>
        <begin position="1"/>
        <end position="31"/>
    </location>
</feature>
<reference evidence="13 14" key="1">
    <citation type="submission" date="2020-06" db="EMBL/GenBank/DDBJ databases">
        <authorList>
            <person name="Kim S.-J."/>
            <person name="Park S.-J."/>
        </authorList>
    </citation>
    <scope>NUCLEOTIDE SEQUENCE [LARGE SCALE GENOMIC DNA]</scope>
    <source>
        <strain evidence="13 14">SW-151</strain>
    </source>
</reference>
<protein>
    <submittedName>
        <fullName evidence="13">Acyl-CoA desaturase</fullName>
    </submittedName>
</protein>
<keyword evidence="4" id="KW-0276">Fatty acid metabolism</keyword>
<keyword evidence="5 11" id="KW-1133">Transmembrane helix</keyword>
<evidence type="ECO:0000313" key="14">
    <source>
        <dbReference type="Proteomes" id="UP000652427"/>
    </source>
</evidence>
<evidence type="ECO:0000259" key="12">
    <source>
        <dbReference type="Pfam" id="PF00487"/>
    </source>
</evidence>
<evidence type="ECO:0000256" key="3">
    <source>
        <dbReference type="ARBA" id="ARBA00022692"/>
    </source>
</evidence>
<feature type="transmembrane region" description="Helical" evidence="11">
    <location>
        <begin position="227"/>
        <end position="246"/>
    </location>
</feature>
<dbReference type="Proteomes" id="UP000652427">
    <property type="component" value="Unassembled WGS sequence"/>
</dbReference>
<evidence type="ECO:0000256" key="2">
    <source>
        <dbReference type="ARBA" id="ARBA00008749"/>
    </source>
</evidence>
<gene>
    <name evidence="13" type="ORF">HUO14_04435</name>
</gene>
<dbReference type="RefSeq" id="WP_176278635.1">
    <property type="nucleotide sequence ID" value="NZ_JABWMH010000001.1"/>
</dbReference>
<dbReference type="InterPro" id="IPR015876">
    <property type="entry name" value="Acyl-CoA_DS"/>
</dbReference>
<feature type="compositionally biased region" description="Basic and acidic residues" evidence="10">
    <location>
        <begin position="1"/>
        <end position="10"/>
    </location>
</feature>
<evidence type="ECO:0000256" key="7">
    <source>
        <dbReference type="ARBA" id="ARBA00023004"/>
    </source>
</evidence>
<feature type="transmembrane region" description="Helical" evidence="11">
    <location>
        <begin position="67"/>
        <end position="88"/>
    </location>
</feature>
<sequence length="343" mass="39280">MARNFRDKYQQENGISQESDEPRPHPGVIVGGEAGREKRREYAIVFGSKIFGSIAAVWWMFTYDTGWVEWSAFIAGYIILMLGIVLGFHRYFSHKSFETSKPMQYILGAMAQMSIQSSVLRWATDHRRHHAHADEIGDVHSPWLDGRGRKTSRLKGMFHSHFGWFMDDCVTDTSIYGKGLADNDVVLWLHKTRWYWLVFSLIIFPGIWGLAFGGWDHVVSTILIGGYFRTFVVLQITLGISSYAHVVGSQRHTKGVGTARNSFIFSLLTFGEGWHNNHHKHPRASFQGMAWWEIDIAGYVLLLLEKMGLVWNVTRQPKYIKSESGEWILANRKIAPKRAEAEA</sequence>
<name>A0ABX2N0C7_9SPHN</name>
<dbReference type="PANTHER" id="PTHR11351:SF3">
    <property type="entry name" value="BLL4393 PROTEIN"/>
    <property type="match status" value="1"/>
</dbReference>
<proteinExistence type="inferred from homology"/>
<accession>A0ABX2N0C7</accession>
<evidence type="ECO:0000256" key="4">
    <source>
        <dbReference type="ARBA" id="ARBA00022832"/>
    </source>
</evidence>
<evidence type="ECO:0000313" key="13">
    <source>
        <dbReference type="EMBL" id="NVD27158.1"/>
    </source>
</evidence>
<dbReference type="EMBL" id="JABWMH010000001">
    <property type="protein sequence ID" value="NVD27158.1"/>
    <property type="molecule type" value="Genomic_DNA"/>
</dbReference>